<reference evidence="2 3" key="1">
    <citation type="submission" date="2021-03" db="EMBL/GenBank/DDBJ databases">
        <title>Metabolic Capacity of the Antarctic Cyanobacterium Phormidium pseudopriestleyi that Sustains Oxygenic Photosynthesis in the Presence of Hydrogen Sulfide.</title>
        <authorList>
            <person name="Lumian J.E."/>
            <person name="Jungblut A.D."/>
            <person name="Dillon M.L."/>
            <person name="Hawes I."/>
            <person name="Doran P.T."/>
            <person name="Mackey T.J."/>
            <person name="Dick G.J."/>
            <person name="Grettenberger C.L."/>
            <person name="Sumner D.Y."/>
        </authorList>
    </citation>
    <scope>NUCLEOTIDE SEQUENCE [LARGE SCALE GENOMIC DNA]</scope>
    <source>
        <strain evidence="2 3">FRX01</strain>
    </source>
</reference>
<name>A0ABS3FY28_9CYAN</name>
<protein>
    <submittedName>
        <fullName evidence="2">Uncharacterized protein</fullName>
    </submittedName>
</protein>
<keyword evidence="1" id="KW-0472">Membrane</keyword>
<keyword evidence="1" id="KW-1133">Transmembrane helix</keyword>
<evidence type="ECO:0000313" key="3">
    <source>
        <dbReference type="Proteomes" id="UP000664844"/>
    </source>
</evidence>
<comment type="caution">
    <text evidence="2">The sequence shown here is derived from an EMBL/GenBank/DDBJ whole genome shotgun (WGS) entry which is preliminary data.</text>
</comment>
<proteinExistence type="predicted"/>
<sequence>MEEKKPQSEPLRRFISPEQLGLVAFVILFWAIALHYTLQRFWQTQDDCPVIVQQSSASVRNIKGCVEE</sequence>
<evidence type="ECO:0000313" key="2">
    <source>
        <dbReference type="EMBL" id="MBO0351638.1"/>
    </source>
</evidence>
<gene>
    <name evidence="2" type="ORF">J0895_21645</name>
</gene>
<evidence type="ECO:0000256" key="1">
    <source>
        <dbReference type="SAM" id="Phobius"/>
    </source>
</evidence>
<organism evidence="2 3">
    <name type="scientific">Phormidium pseudopriestleyi FRX01</name>
    <dbReference type="NCBI Taxonomy" id="1759528"/>
    <lineage>
        <taxon>Bacteria</taxon>
        <taxon>Bacillati</taxon>
        <taxon>Cyanobacteriota</taxon>
        <taxon>Cyanophyceae</taxon>
        <taxon>Oscillatoriophycideae</taxon>
        <taxon>Oscillatoriales</taxon>
        <taxon>Oscillatoriaceae</taxon>
        <taxon>Phormidium</taxon>
    </lineage>
</organism>
<feature type="transmembrane region" description="Helical" evidence="1">
    <location>
        <begin position="20"/>
        <end position="38"/>
    </location>
</feature>
<dbReference type="EMBL" id="JAFLQW010000569">
    <property type="protein sequence ID" value="MBO0351638.1"/>
    <property type="molecule type" value="Genomic_DNA"/>
</dbReference>
<dbReference type="Proteomes" id="UP000664844">
    <property type="component" value="Unassembled WGS sequence"/>
</dbReference>
<keyword evidence="3" id="KW-1185">Reference proteome</keyword>
<keyword evidence="1" id="KW-0812">Transmembrane</keyword>
<dbReference type="RefSeq" id="WP_207090070.1">
    <property type="nucleotide sequence ID" value="NZ_JAFLQW010000569.1"/>
</dbReference>
<accession>A0ABS3FY28</accession>